<proteinExistence type="predicted"/>
<dbReference type="Proteomes" id="UP001060085">
    <property type="component" value="Linkage Group LG08"/>
</dbReference>
<keyword evidence="2" id="KW-1185">Reference proteome</keyword>
<evidence type="ECO:0000313" key="1">
    <source>
        <dbReference type="EMBL" id="KAI5647868.1"/>
    </source>
</evidence>
<reference evidence="2" key="1">
    <citation type="journal article" date="2023" name="Nat. Plants">
        <title>Single-cell RNA sequencing provides a high-resolution roadmap for understanding the multicellular compartmentation of specialized metabolism.</title>
        <authorList>
            <person name="Sun S."/>
            <person name="Shen X."/>
            <person name="Li Y."/>
            <person name="Li Y."/>
            <person name="Wang S."/>
            <person name="Li R."/>
            <person name="Zhang H."/>
            <person name="Shen G."/>
            <person name="Guo B."/>
            <person name="Wei J."/>
            <person name="Xu J."/>
            <person name="St-Pierre B."/>
            <person name="Chen S."/>
            <person name="Sun C."/>
        </authorList>
    </citation>
    <scope>NUCLEOTIDE SEQUENCE [LARGE SCALE GENOMIC DNA]</scope>
</reference>
<comment type="caution">
    <text evidence="1">The sequence shown here is derived from an EMBL/GenBank/DDBJ whole genome shotgun (WGS) entry which is preliminary data.</text>
</comment>
<protein>
    <submittedName>
        <fullName evidence="1">Uncharacterized protein</fullName>
    </submittedName>
</protein>
<dbReference type="EMBL" id="CM044708">
    <property type="protein sequence ID" value="KAI5647868.1"/>
    <property type="molecule type" value="Genomic_DNA"/>
</dbReference>
<organism evidence="1 2">
    <name type="scientific">Catharanthus roseus</name>
    <name type="common">Madagascar periwinkle</name>
    <name type="synonym">Vinca rosea</name>
    <dbReference type="NCBI Taxonomy" id="4058"/>
    <lineage>
        <taxon>Eukaryota</taxon>
        <taxon>Viridiplantae</taxon>
        <taxon>Streptophyta</taxon>
        <taxon>Embryophyta</taxon>
        <taxon>Tracheophyta</taxon>
        <taxon>Spermatophyta</taxon>
        <taxon>Magnoliopsida</taxon>
        <taxon>eudicotyledons</taxon>
        <taxon>Gunneridae</taxon>
        <taxon>Pentapetalae</taxon>
        <taxon>asterids</taxon>
        <taxon>lamiids</taxon>
        <taxon>Gentianales</taxon>
        <taxon>Apocynaceae</taxon>
        <taxon>Rauvolfioideae</taxon>
        <taxon>Vinceae</taxon>
        <taxon>Catharanthinae</taxon>
        <taxon>Catharanthus</taxon>
    </lineage>
</organism>
<gene>
    <name evidence="1" type="ORF">M9H77_33873</name>
</gene>
<name>A0ACB9ZJY7_CATRO</name>
<accession>A0ACB9ZJY7</accession>
<sequence length="194" mass="21327">MEMKLIMILILHAILITVPFLAHGSINTSPEAVEKWFEEELPHAKEKLTKLRFYFHDIVSGNNPTVVRVAEANTSNTSPTFFGVVAVMDDPLTLGPVPTSERVGSAKGIYTFASQEDFGLLMAFNFVFTGGKYNGSTLSVLGHNRLTEKYREFPVVGGSGVFRLARGVAAAKTYIFNTSTGDAVVEYNVMVLHY</sequence>
<evidence type="ECO:0000313" key="2">
    <source>
        <dbReference type="Proteomes" id="UP001060085"/>
    </source>
</evidence>